<reference evidence="3 4" key="1">
    <citation type="journal article" date="2019" name="Nat. Ecol. Evol.">
        <title>Megaphylogeny resolves global patterns of mushroom evolution.</title>
        <authorList>
            <person name="Varga T."/>
            <person name="Krizsan K."/>
            <person name="Foldi C."/>
            <person name="Dima B."/>
            <person name="Sanchez-Garcia M."/>
            <person name="Sanchez-Ramirez S."/>
            <person name="Szollosi G.J."/>
            <person name="Szarkandi J.G."/>
            <person name="Papp V."/>
            <person name="Albert L."/>
            <person name="Andreopoulos W."/>
            <person name="Angelini C."/>
            <person name="Antonin V."/>
            <person name="Barry K.W."/>
            <person name="Bougher N.L."/>
            <person name="Buchanan P."/>
            <person name="Buyck B."/>
            <person name="Bense V."/>
            <person name="Catcheside P."/>
            <person name="Chovatia M."/>
            <person name="Cooper J."/>
            <person name="Damon W."/>
            <person name="Desjardin D."/>
            <person name="Finy P."/>
            <person name="Geml J."/>
            <person name="Haridas S."/>
            <person name="Hughes K."/>
            <person name="Justo A."/>
            <person name="Karasinski D."/>
            <person name="Kautmanova I."/>
            <person name="Kiss B."/>
            <person name="Kocsube S."/>
            <person name="Kotiranta H."/>
            <person name="LaButti K.M."/>
            <person name="Lechner B.E."/>
            <person name="Liimatainen K."/>
            <person name="Lipzen A."/>
            <person name="Lukacs Z."/>
            <person name="Mihaltcheva S."/>
            <person name="Morgado L.N."/>
            <person name="Niskanen T."/>
            <person name="Noordeloos M.E."/>
            <person name="Ohm R.A."/>
            <person name="Ortiz-Santana B."/>
            <person name="Ovrebo C."/>
            <person name="Racz N."/>
            <person name="Riley R."/>
            <person name="Savchenko A."/>
            <person name="Shiryaev A."/>
            <person name="Soop K."/>
            <person name="Spirin V."/>
            <person name="Szebenyi C."/>
            <person name="Tomsovsky M."/>
            <person name="Tulloss R.E."/>
            <person name="Uehling J."/>
            <person name="Grigoriev I.V."/>
            <person name="Vagvolgyi C."/>
            <person name="Papp T."/>
            <person name="Martin F.M."/>
            <person name="Miettinen O."/>
            <person name="Hibbett D.S."/>
            <person name="Nagy L.G."/>
        </authorList>
    </citation>
    <scope>NUCLEOTIDE SEQUENCE [LARGE SCALE GENOMIC DNA]</scope>
    <source>
        <strain evidence="3 4">OMC1185</strain>
    </source>
</reference>
<dbReference type="Pfam" id="PF03109">
    <property type="entry name" value="ABC1"/>
    <property type="match status" value="1"/>
</dbReference>
<evidence type="ECO:0000259" key="2">
    <source>
        <dbReference type="Pfam" id="PF03109"/>
    </source>
</evidence>
<gene>
    <name evidence="3" type="ORF">OE88DRAFT_1722180</name>
</gene>
<evidence type="ECO:0000313" key="3">
    <source>
        <dbReference type="EMBL" id="TFK57215.1"/>
    </source>
</evidence>
<sequence length="598" mass="67698">MSGFMLSGRFVRLLPNNSRISGSRYASVASGVSKQPSSRSAKILRRTGYVAAALGGVFVWDRTFNASALTRTCRTLYTCGRVALDYKWNFNAEHGDEIPKIHQRTAERLYNLITANGGLYIKIGQAIGANAAVLPPAMQEMFSKLFDDAPQIPFSSVKSVIEAQFHKPLTGPEGIFDEFEERAVASASVAQVHRARLKSGEIVAVKIQKPDVRKQSEWDLDAYALVIWLYEKAFDLPVYFTVGFICDHLREELDFEREAGNAIRTASFIAAEPRLRERVYVPTVYPEYTTKLVMTAEWIDGIRLSDKPAIRRLMGEARQEDYTRAWPRLTSIPATTQLQGGMKTVMQSMVELFSAQIFRWGWLHCDPHPGNFLVRPHPRHTKRPQLVVLDHGLYVHLSDEFRRQYATLWKCLLTQDFDTVKDIASAWGIGSPDLFASATLMRPTGLDREKLKEMEGMTEYERSQVMTEKLRQFLQDTDKMPKELIFIGRNVRLVQANNQSFGSPVNRLKIIANWASDSLTKSPNLTVTQRGREHVLNALFKLAMLSLDFAFWSRRLLQLVCGVLGIKSIGFEDDLDRFMRAFAKSNLGMDMAAASFQG</sequence>
<protein>
    <submittedName>
        <fullName evidence="3">ABC1-domain-containing protein</fullName>
    </submittedName>
</protein>
<keyword evidence="4" id="KW-1185">Reference proteome</keyword>
<dbReference type="CDD" id="cd13969">
    <property type="entry name" value="ADCK1-like"/>
    <property type="match status" value="1"/>
</dbReference>
<dbReference type="InterPro" id="IPR011009">
    <property type="entry name" value="Kinase-like_dom_sf"/>
</dbReference>
<dbReference type="InterPro" id="IPR004147">
    <property type="entry name" value="ABC1_dom"/>
</dbReference>
<dbReference type="InterPro" id="IPR051130">
    <property type="entry name" value="Mito_struct-func_regulator"/>
</dbReference>
<evidence type="ECO:0000313" key="4">
    <source>
        <dbReference type="Proteomes" id="UP000305948"/>
    </source>
</evidence>
<dbReference type="PANTHER" id="PTHR43173:SF37">
    <property type="entry name" value="ABC1 FAMILY PROTEIN C10F6.14C"/>
    <property type="match status" value="1"/>
</dbReference>
<dbReference type="InterPro" id="IPR045307">
    <property type="entry name" value="ADCK1_dom"/>
</dbReference>
<proteinExistence type="inferred from homology"/>
<feature type="domain" description="ABC1 atypical kinase-like" evidence="2">
    <location>
        <begin position="144"/>
        <end position="422"/>
    </location>
</feature>
<dbReference type="PANTHER" id="PTHR43173">
    <property type="entry name" value="ABC1 FAMILY PROTEIN"/>
    <property type="match status" value="1"/>
</dbReference>
<dbReference type="STRING" id="5364.A0A5C3NK18"/>
<dbReference type="OrthoDB" id="427480at2759"/>
<accession>A0A5C3NK18</accession>
<dbReference type="EMBL" id="ML213503">
    <property type="protein sequence ID" value="TFK57215.1"/>
    <property type="molecule type" value="Genomic_DNA"/>
</dbReference>
<evidence type="ECO:0000256" key="1">
    <source>
        <dbReference type="ARBA" id="ARBA00009670"/>
    </source>
</evidence>
<dbReference type="AlphaFoldDB" id="A0A5C3NK18"/>
<dbReference type="SUPFAM" id="SSF56112">
    <property type="entry name" value="Protein kinase-like (PK-like)"/>
    <property type="match status" value="1"/>
</dbReference>
<comment type="similarity">
    <text evidence="1">Belongs to the protein kinase superfamily. ADCK protein kinase family.</text>
</comment>
<name>A0A5C3NK18_9AGAM</name>
<organism evidence="3 4">
    <name type="scientific">Heliocybe sulcata</name>
    <dbReference type="NCBI Taxonomy" id="5364"/>
    <lineage>
        <taxon>Eukaryota</taxon>
        <taxon>Fungi</taxon>
        <taxon>Dikarya</taxon>
        <taxon>Basidiomycota</taxon>
        <taxon>Agaricomycotina</taxon>
        <taxon>Agaricomycetes</taxon>
        <taxon>Gloeophyllales</taxon>
        <taxon>Gloeophyllaceae</taxon>
        <taxon>Heliocybe</taxon>
    </lineage>
</organism>
<dbReference type="Proteomes" id="UP000305948">
    <property type="component" value="Unassembled WGS sequence"/>
</dbReference>